<sequence>MTNEQDVDKVQSALKGVWGVRQVAVSLPNQEATLSFNENSASYEDFLQAIKDTGFNYEVPSL</sequence>
<dbReference type="Pfam" id="PF00403">
    <property type="entry name" value="HMA"/>
    <property type="match status" value="1"/>
</dbReference>
<dbReference type="InterPro" id="IPR006121">
    <property type="entry name" value="HMA_dom"/>
</dbReference>
<protein>
    <submittedName>
        <fullName evidence="2">Heavy-metal-associated domain-containing protein</fullName>
    </submittedName>
</protein>
<dbReference type="EMBL" id="CP068053">
    <property type="protein sequence ID" value="QQT01239.1"/>
    <property type="molecule type" value="Genomic_DNA"/>
</dbReference>
<proteinExistence type="predicted"/>
<feature type="domain" description="HMA" evidence="1">
    <location>
        <begin position="1"/>
        <end position="58"/>
    </location>
</feature>
<dbReference type="KEGG" id="ppsr:I6J18_04960"/>
<dbReference type="SUPFAM" id="SSF55008">
    <property type="entry name" value="HMA, heavy metal-associated domain"/>
    <property type="match status" value="1"/>
</dbReference>
<evidence type="ECO:0000313" key="3">
    <source>
        <dbReference type="Proteomes" id="UP000595254"/>
    </source>
</evidence>
<dbReference type="GO" id="GO:0046872">
    <property type="term" value="F:metal ion binding"/>
    <property type="evidence" value="ECO:0007669"/>
    <property type="project" value="InterPro"/>
</dbReference>
<dbReference type="RefSeq" id="WP_051387265.1">
    <property type="nucleotide sequence ID" value="NZ_CP068053.1"/>
</dbReference>
<keyword evidence="3" id="KW-1185">Reference proteome</keyword>
<dbReference type="PROSITE" id="PS50846">
    <property type="entry name" value="HMA_2"/>
    <property type="match status" value="1"/>
</dbReference>
<dbReference type="Gene3D" id="3.30.70.100">
    <property type="match status" value="1"/>
</dbReference>
<reference evidence="2 3" key="1">
    <citation type="submission" date="2021-01" db="EMBL/GenBank/DDBJ databases">
        <title>FDA dAtabase for Regulatory Grade micrObial Sequences (FDA-ARGOS): Supporting development and validation of Infectious Disease Dx tests.</title>
        <authorList>
            <person name="Nelson B."/>
            <person name="Plummer A."/>
            <person name="Tallon L."/>
            <person name="Sadzewicz L."/>
            <person name="Zhao X."/>
            <person name="Boylan J."/>
            <person name="Ott S."/>
            <person name="Bowen H."/>
            <person name="Vavikolanu K."/>
            <person name="Mehta A."/>
            <person name="Aluvathingal J."/>
            <person name="Nadendla S."/>
            <person name="Myers T."/>
            <person name="Yan Y."/>
            <person name="Sichtig H."/>
        </authorList>
    </citation>
    <scope>NUCLEOTIDE SEQUENCE [LARGE SCALE GENOMIC DNA]</scope>
    <source>
        <strain evidence="2 3">FDAARGOS_1161</strain>
    </source>
</reference>
<dbReference type="AlphaFoldDB" id="A0A974S158"/>
<dbReference type="Proteomes" id="UP000595254">
    <property type="component" value="Chromosome"/>
</dbReference>
<gene>
    <name evidence="2" type="ORF">I6J18_04960</name>
</gene>
<evidence type="ECO:0000313" key="2">
    <source>
        <dbReference type="EMBL" id="QQT01239.1"/>
    </source>
</evidence>
<dbReference type="CDD" id="cd00371">
    <property type="entry name" value="HMA"/>
    <property type="match status" value="1"/>
</dbReference>
<name>A0A974S158_PERPY</name>
<evidence type="ECO:0000259" key="1">
    <source>
        <dbReference type="PROSITE" id="PS50846"/>
    </source>
</evidence>
<accession>A0A974S158</accession>
<dbReference type="InterPro" id="IPR036163">
    <property type="entry name" value="HMA_dom_sf"/>
</dbReference>
<organism evidence="2 3">
    <name type="scientific">Peribacillus psychrosaccharolyticus</name>
    <name type="common">Bacillus psychrosaccharolyticus</name>
    <dbReference type="NCBI Taxonomy" id="1407"/>
    <lineage>
        <taxon>Bacteria</taxon>
        <taxon>Bacillati</taxon>
        <taxon>Bacillota</taxon>
        <taxon>Bacilli</taxon>
        <taxon>Bacillales</taxon>
        <taxon>Bacillaceae</taxon>
        <taxon>Peribacillus</taxon>
    </lineage>
</organism>